<reference evidence="3 4" key="1">
    <citation type="journal article" date="2017" name="Genome Announc.">
        <title>Draft Genome Sequence of Romboutsia weinsteinii sp. nov. Strain CCRI-19649(T) Isolated from Surface Water.</title>
        <authorList>
            <person name="Maheux A.F."/>
            <person name="Boudreau D.K."/>
            <person name="Berube E."/>
            <person name="Boissinot M."/>
            <person name="Cantin P."/>
            <person name="Raymond F."/>
            <person name="Corbeil J."/>
            <person name="Omar R.F."/>
            <person name="Bergeron M.G."/>
        </authorList>
    </citation>
    <scope>NUCLEOTIDE SEQUENCE [LARGE SCALE GENOMIC DNA]</scope>
    <source>
        <strain evidence="3 4">CCRI-19649</strain>
    </source>
</reference>
<evidence type="ECO:0000313" key="3">
    <source>
        <dbReference type="EMBL" id="RDY27459.1"/>
    </source>
</evidence>
<dbReference type="PRINTS" id="PR00038">
    <property type="entry name" value="HTHLUXR"/>
</dbReference>
<keyword evidence="4" id="KW-1185">Reference proteome</keyword>
<dbReference type="SMART" id="SM00421">
    <property type="entry name" value="HTH_LUXR"/>
    <property type="match status" value="1"/>
</dbReference>
<dbReference type="PROSITE" id="PS50043">
    <property type="entry name" value="HTH_LUXR_2"/>
    <property type="match status" value="1"/>
</dbReference>
<dbReference type="Pfam" id="PF00196">
    <property type="entry name" value="GerE"/>
    <property type="match status" value="1"/>
</dbReference>
<gene>
    <name evidence="3" type="ORF">CHL78_009605</name>
</gene>
<dbReference type="RefSeq" id="WP_116041418.1">
    <property type="nucleotide sequence ID" value="NZ_NOJY02000013.1"/>
</dbReference>
<organism evidence="3 4">
    <name type="scientific">Romboutsia weinsteinii</name>
    <dbReference type="NCBI Taxonomy" id="2020949"/>
    <lineage>
        <taxon>Bacteria</taxon>
        <taxon>Bacillati</taxon>
        <taxon>Bacillota</taxon>
        <taxon>Clostridia</taxon>
        <taxon>Peptostreptococcales</taxon>
        <taxon>Peptostreptococcaceae</taxon>
        <taxon>Romboutsia</taxon>
    </lineage>
</organism>
<dbReference type="GO" id="GO:0003677">
    <property type="term" value="F:DNA binding"/>
    <property type="evidence" value="ECO:0007669"/>
    <property type="project" value="UniProtKB-KW"/>
</dbReference>
<dbReference type="PROSITE" id="PS00622">
    <property type="entry name" value="HTH_LUXR_1"/>
    <property type="match status" value="1"/>
</dbReference>
<dbReference type="OrthoDB" id="1750298at2"/>
<comment type="caution">
    <text evidence="3">The sequence shown here is derived from an EMBL/GenBank/DDBJ whole genome shotgun (WGS) entry which is preliminary data.</text>
</comment>
<sequence>MNLLIISKSFIVSESIASVFKTEFNIDKIKVISNFNEMPSDELNEYNFVFMETDKDNLIDLENICSYKNVNSELKILILDLGKNQSTFTKATKLGVDGYIINIYNKEDFIYIVKRIMRGKSYYDTEMVESIFNKRGELESIILTGREKEVFNQVVYGLSNKEVANNLHITEYTVKKHISSILHKLNLKSRQEVIIYYKDNYTNV</sequence>
<dbReference type="SUPFAM" id="SSF46894">
    <property type="entry name" value="C-terminal effector domain of the bipartite response regulators"/>
    <property type="match status" value="1"/>
</dbReference>
<dbReference type="PANTHER" id="PTHR43214">
    <property type="entry name" value="TWO-COMPONENT RESPONSE REGULATOR"/>
    <property type="match status" value="1"/>
</dbReference>
<dbReference type="InterPro" id="IPR039420">
    <property type="entry name" value="WalR-like"/>
</dbReference>
<evidence type="ECO:0000313" key="4">
    <source>
        <dbReference type="Proteomes" id="UP000215694"/>
    </source>
</evidence>
<dbReference type="AlphaFoldDB" id="A0A371J3V8"/>
<feature type="domain" description="HTH luxR-type" evidence="2">
    <location>
        <begin position="136"/>
        <end position="201"/>
    </location>
</feature>
<proteinExistence type="predicted"/>
<accession>A0A371J3V8</accession>
<protein>
    <submittedName>
        <fullName evidence="3">DNA-binding response regulator</fullName>
    </submittedName>
</protein>
<dbReference type="SUPFAM" id="SSF52172">
    <property type="entry name" value="CheY-like"/>
    <property type="match status" value="1"/>
</dbReference>
<name>A0A371J3V8_9FIRM</name>
<evidence type="ECO:0000259" key="2">
    <source>
        <dbReference type="PROSITE" id="PS50043"/>
    </source>
</evidence>
<dbReference type="InterPro" id="IPR000792">
    <property type="entry name" value="Tscrpt_reg_LuxR_C"/>
</dbReference>
<dbReference type="GO" id="GO:0006355">
    <property type="term" value="P:regulation of DNA-templated transcription"/>
    <property type="evidence" value="ECO:0007669"/>
    <property type="project" value="InterPro"/>
</dbReference>
<dbReference type="InterPro" id="IPR016032">
    <property type="entry name" value="Sig_transdc_resp-reg_C-effctor"/>
</dbReference>
<evidence type="ECO:0000256" key="1">
    <source>
        <dbReference type="ARBA" id="ARBA00023125"/>
    </source>
</evidence>
<dbReference type="Gene3D" id="3.40.50.2300">
    <property type="match status" value="1"/>
</dbReference>
<dbReference type="Proteomes" id="UP000215694">
    <property type="component" value="Unassembled WGS sequence"/>
</dbReference>
<dbReference type="PANTHER" id="PTHR43214:SF43">
    <property type="entry name" value="TWO-COMPONENT RESPONSE REGULATOR"/>
    <property type="match status" value="1"/>
</dbReference>
<dbReference type="EMBL" id="NOJY02000013">
    <property type="protein sequence ID" value="RDY27459.1"/>
    <property type="molecule type" value="Genomic_DNA"/>
</dbReference>
<dbReference type="InterPro" id="IPR011006">
    <property type="entry name" value="CheY-like_superfamily"/>
</dbReference>
<keyword evidence="1 3" id="KW-0238">DNA-binding</keyword>
<dbReference type="CDD" id="cd06170">
    <property type="entry name" value="LuxR_C_like"/>
    <property type="match status" value="1"/>
</dbReference>